<gene>
    <name evidence="14" type="ORF">M5D96_006259</name>
</gene>
<evidence type="ECO:0000256" key="5">
    <source>
        <dbReference type="ARBA" id="ARBA00022692"/>
    </source>
</evidence>
<evidence type="ECO:0000256" key="4">
    <source>
        <dbReference type="ARBA" id="ARBA00012936"/>
    </source>
</evidence>
<evidence type="ECO:0000313" key="14">
    <source>
        <dbReference type="EMBL" id="KAI8040319.1"/>
    </source>
</evidence>
<name>A0A9P9YPN7_9MUSC</name>
<keyword evidence="7 11" id="KW-0378">Hydrolase</keyword>
<feature type="compositionally biased region" description="Polar residues" evidence="12">
    <location>
        <begin position="31"/>
        <end position="42"/>
    </location>
</feature>
<dbReference type="GO" id="GO:0030670">
    <property type="term" value="C:phagocytic vesicle membrane"/>
    <property type="evidence" value="ECO:0007669"/>
    <property type="project" value="TreeGrafter"/>
</dbReference>
<proteinExistence type="predicted"/>
<feature type="transmembrane region" description="Helical" evidence="11">
    <location>
        <begin position="203"/>
        <end position="228"/>
    </location>
</feature>
<dbReference type="InterPro" id="IPR047574">
    <property type="entry name" value="AD"/>
</dbReference>
<evidence type="ECO:0000256" key="1">
    <source>
        <dbReference type="ARBA" id="ARBA00001261"/>
    </source>
</evidence>
<evidence type="ECO:0000256" key="10">
    <source>
        <dbReference type="ARBA" id="ARBA00023228"/>
    </source>
</evidence>
<dbReference type="Pfam" id="PF09793">
    <property type="entry name" value="AD"/>
    <property type="match status" value="1"/>
</dbReference>
<feature type="compositionally biased region" description="Basic and acidic residues" evidence="12">
    <location>
        <begin position="1"/>
        <end position="15"/>
    </location>
</feature>
<keyword evidence="15" id="KW-1185">Reference proteome</keyword>
<evidence type="ECO:0000256" key="2">
    <source>
        <dbReference type="ARBA" id="ARBA00004107"/>
    </source>
</evidence>
<comment type="function">
    <text evidence="11">Catalyzes the hydrolysis of phosphatidylinositol-4,5-bisphosphate (PtdIns-4,5-P2) to phosphatidylinositol-4-phosphate (PtdIns-4-P).</text>
</comment>
<dbReference type="SMART" id="SM00995">
    <property type="entry name" value="AD"/>
    <property type="match status" value="1"/>
</dbReference>
<reference evidence="14" key="1">
    <citation type="journal article" date="2023" name="Genome Biol. Evol.">
        <title>Long-read-based Genome Assembly of Drosophila gunungcola Reveals Fewer Chemosensory Genes in Flower-breeding Species.</title>
        <authorList>
            <person name="Negi A."/>
            <person name="Liao B.Y."/>
            <person name="Yeh S.D."/>
        </authorList>
    </citation>
    <scope>NUCLEOTIDE SEQUENCE</scope>
    <source>
        <strain evidence="14">Sukarami</strain>
    </source>
</reference>
<evidence type="ECO:0000256" key="7">
    <source>
        <dbReference type="ARBA" id="ARBA00022801"/>
    </source>
</evidence>
<evidence type="ECO:0000256" key="8">
    <source>
        <dbReference type="ARBA" id="ARBA00022989"/>
    </source>
</evidence>
<evidence type="ECO:0000256" key="11">
    <source>
        <dbReference type="RuleBase" id="RU365008"/>
    </source>
</evidence>
<dbReference type="InterPro" id="IPR019181">
    <property type="entry name" value="LSM12_ABD"/>
</dbReference>
<evidence type="ECO:0000256" key="3">
    <source>
        <dbReference type="ARBA" id="ARBA00004155"/>
    </source>
</evidence>
<protein>
    <recommendedName>
        <fullName evidence="4 11">Phosphatidylinositol-4,5-bisphosphate 4-phosphatase</fullName>
        <ecNumber evidence="4 11">3.1.3.78</ecNumber>
    </recommendedName>
</protein>
<evidence type="ECO:0000313" key="15">
    <source>
        <dbReference type="Proteomes" id="UP001059596"/>
    </source>
</evidence>
<dbReference type="Pfam" id="PF09788">
    <property type="entry name" value="Tmemb_55A"/>
    <property type="match status" value="1"/>
</dbReference>
<dbReference type="GO" id="GO:0005886">
    <property type="term" value="C:plasma membrane"/>
    <property type="evidence" value="ECO:0007669"/>
    <property type="project" value="TreeGrafter"/>
</dbReference>
<keyword evidence="10 11" id="KW-0458">Lysosome</keyword>
<dbReference type="PROSITE" id="PS52001">
    <property type="entry name" value="AD"/>
    <property type="match status" value="1"/>
</dbReference>
<dbReference type="Proteomes" id="UP001059596">
    <property type="component" value="Unassembled WGS sequence"/>
</dbReference>
<feature type="region of interest" description="Disordered" evidence="12">
    <location>
        <begin position="1"/>
        <end position="66"/>
    </location>
</feature>
<keyword evidence="9 11" id="KW-0472">Membrane</keyword>
<keyword evidence="6 11" id="KW-0967">Endosome</keyword>
<comment type="caution">
    <text evidence="14">The sequence shown here is derived from an EMBL/GenBank/DDBJ whole genome shotgun (WGS) entry which is preliminary data.</text>
</comment>
<dbReference type="EC" id="3.1.3.78" evidence="4 11"/>
<dbReference type="AlphaFoldDB" id="A0A9P9YPN7"/>
<sequence length="410" mass="45270">MADPERQSLINKDEGNGYNSVDAVDEGGDNPGSSSSVATNEDGNGAPTAVPCIGPDELPPPYQQSTNTGGVPMVTCRVCQHMIDITTKREQHVVKCTHCNEATPIRNAPPGKKYVRCPCNCLLICKSSSQRIACPRPNCKRIINLAPSPVTPPVPTMPGMCRVTCGHCSDTFLFNTYHNALARCPHCRKVSSVGSRFANSRGVMFAIVALVFLIAGIGVTIGTFSYASNHGGMYILYVALFVIAGCMLARSAYYFRLKVVAFDLGVKMLMMKCPWSKGGGDQKTTYKTTIVNLSMCVDIEIVMEMLPPEDVQLPEPINIQMLQERLQRTTERRCICSGWFHGKPLFRVMAMHFGDANVRWQNQGRNMAINILHRVTIEAPYAVQNIRNQGCDPKLLENVQRIVANFYNEQ</sequence>
<evidence type="ECO:0000256" key="9">
    <source>
        <dbReference type="ARBA" id="ARBA00023136"/>
    </source>
</evidence>
<dbReference type="InterPro" id="IPR019178">
    <property type="entry name" value="PtdIns-P2-Ptase"/>
</dbReference>
<dbReference type="EMBL" id="JAMKOV010000004">
    <property type="protein sequence ID" value="KAI8040319.1"/>
    <property type="molecule type" value="Genomic_DNA"/>
</dbReference>
<evidence type="ECO:0000256" key="12">
    <source>
        <dbReference type="SAM" id="MobiDB-lite"/>
    </source>
</evidence>
<dbReference type="GO" id="GO:0005765">
    <property type="term" value="C:lysosomal membrane"/>
    <property type="evidence" value="ECO:0007669"/>
    <property type="project" value="UniProtKB-SubCell"/>
</dbReference>
<feature type="domain" description="AD" evidence="13">
    <location>
        <begin position="315"/>
        <end position="410"/>
    </location>
</feature>
<feature type="transmembrane region" description="Helical" evidence="11">
    <location>
        <begin position="234"/>
        <end position="255"/>
    </location>
</feature>
<dbReference type="GO" id="GO:0031902">
    <property type="term" value="C:late endosome membrane"/>
    <property type="evidence" value="ECO:0007669"/>
    <property type="project" value="UniProtKB-SubCell"/>
</dbReference>
<dbReference type="PANTHER" id="PTHR21014:SF6">
    <property type="entry name" value="PHOSPHATIDYLINOSITOL-4,5-BISPHOSPHATE 4-PHOSPHATASE"/>
    <property type="match status" value="1"/>
</dbReference>
<evidence type="ECO:0000259" key="13">
    <source>
        <dbReference type="PROSITE" id="PS52001"/>
    </source>
</evidence>
<dbReference type="PANTHER" id="PTHR21014">
    <property type="entry name" value="PHOSPHATIDYLINOSITOL-4,5-BISPHOSPHATE 4-PHOSPHATASE"/>
    <property type="match status" value="1"/>
</dbReference>
<organism evidence="14 15">
    <name type="scientific">Drosophila gunungcola</name>
    <name type="common">fruit fly</name>
    <dbReference type="NCBI Taxonomy" id="103775"/>
    <lineage>
        <taxon>Eukaryota</taxon>
        <taxon>Metazoa</taxon>
        <taxon>Ecdysozoa</taxon>
        <taxon>Arthropoda</taxon>
        <taxon>Hexapoda</taxon>
        <taxon>Insecta</taxon>
        <taxon>Pterygota</taxon>
        <taxon>Neoptera</taxon>
        <taxon>Endopterygota</taxon>
        <taxon>Diptera</taxon>
        <taxon>Brachycera</taxon>
        <taxon>Muscomorpha</taxon>
        <taxon>Ephydroidea</taxon>
        <taxon>Drosophilidae</taxon>
        <taxon>Drosophila</taxon>
        <taxon>Sophophora</taxon>
    </lineage>
</organism>
<dbReference type="GO" id="GO:0046856">
    <property type="term" value="P:phosphatidylinositol dephosphorylation"/>
    <property type="evidence" value="ECO:0007669"/>
    <property type="project" value="InterPro"/>
</dbReference>
<evidence type="ECO:0000256" key="6">
    <source>
        <dbReference type="ARBA" id="ARBA00022753"/>
    </source>
</evidence>
<keyword evidence="5 11" id="KW-0812">Transmembrane</keyword>
<comment type="subcellular location">
    <subcellularLocation>
        <location evidence="2 11">Late endosome membrane</location>
        <topology evidence="2 11">Multi-pass membrane protein</topology>
    </subcellularLocation>
    <subcellularLocation>
        <location evidence="3 11">Lysosome membrane</location>
        <topology evidence="3 11">Multi-pass membrane protein</topology>
    </subcellularLocation>
</comment>
<comment type="catalytic activity">
    <reaction evidence="1 11">
        <text>a 1,2-diacyl-sn-glycero-3-phospho-(1D-myo-inositol-4,5-bisphosphate) + H2O = a 1,2-diacyl-sn-glycero-3-phospho-(1D-myo-inositol-5-phosphate) + phosphate</text>
        <dbReference type="Rhea" id="RHEA:25674"/>
        <dbReference type="ChEBI" id="CHEBI:15377"/>
        <dbReference type="ChEBI" id="CHEBI:43474"/>
        <dbReference type="ChEBI" id="CHEBI:57795"/>
        <dbReference type="ChEBI" id="CHEBI:58456"/>
        <dbReference type="EC" id="3.1.3.78"/>
    </reaction>
</comment>
<accession>A0A9P9YPN7</accession>
<dbReference type="GO" id="GO:0034597">
    <property type="term" value="F:phosphatidylinositol-4,5-bisphosphate 4-phosphatase activity"/>
    <property type="evidence" value="ECO:0007669"/>
    <property type="project" value="UniProtKB-EC"/>
</dbReference>
<keyword evidence="8 11" id="KW-1133">Transmembrane helix</keyword>